<accession>A0A849BYT3</accession>
<name>A0A849BYT3_9ACTN</name>
<proteinExistence type="predicted"/>
<dbReference type="EMBL" id="JABEMA010000406">
    <property type="protein sequence ID" value="NNH24576.1"/>
    <property type="molecule type" value="Genomic_DNA"/>
</dbReference>
<comment type="caution">
    <text evidence="1">The sequence shown here is derived from an EMBL/GenBank/DDBJ whole genome shotgun (WGS) entry which is preliminary data.</text>
</comment>
<gene>
    <name evidence="1" type="ORF">HLB09_16070</name>
</gene>
<keyword evidence="2" id="KW-1185">Reference proteome</keyword>
<evidence type="ECO:0000313" key="2">
    <source>
        <dbReference type="Proteomes" id="UP000555552"/>
    </source>
</evidence>
<protein>
    <submittedName>
        <fullName evidence="1">Uncharacterized protein</fullName>
    </submittedName>
</protein>
<dbReference type="Proteomes" id="UP000555552">
    <property type="component" value="Unassembled WGS sequence"/>
</dbReference>
<reference evidence="1 2" key="1">
    <citation type="submission" date="2020-05" db="EMBL/GenBank/DDBJ databases">
        <title>MicrobeNet Type strains.</title>
        <authorList>
            <person name="Nicholson A.C."/>
        </authorList>
    </citation>
    <scope>NUCLEOTIDE SEQUENCE [LARGE SCALE GENOMIC DNA]</scope>
    <source>
        <strain evidence="1 2">JCM 14547</strain>
    </source>
</reference>
<dbReference type="AlphaFoldDB" id="A0A849BYT3"/>
<sequence length="71" mass="7779">MANSAPRRHLRTSPFAERVAAPVETYAVDDRVNHDVHGIGRVVSTEGDVAVTVRFAQGPVRVGNDRRLSKI</sequence>
<dbReference type="RefSeq" id="WP_171204310.1">
    <property type="nucleotide sequence ID" value="NZ_BAAANP010000018.1"/>
</dbReference>
<organism evidence="1 2">
    <name type="scientific">Pseudokineococcus marinus</name>
    <dbReference type="NCBI Taxonomy" id="351215"/>
    <lineage>
        <taxon>Bacteria</taxon>
        <taxon>Bacillati</taxon>
        <taxon>Actinomycetota</taxon>
        <taxon>Actinomycetes</taxon>
        <taxon>Kineosporiales</taxon>
        <taxon>Kineosporiaceae</taxon>
        <taxon>Pseudokineococcus</taxon>
    </lineage>
</organism>
<evidence type="ECO:0000313" key="1">
    <source>
        <dbReference type="EMBL" id="NNH24576.1"/>
    </source>
</evidence>